<keyword evidence="2" id="KW-1185">Reference proteome</keyword>
<dbReference type="GO" id="GO:0016791">
    <property type="term" value="F:phosphatase activity"/>
    <property type="evidence" value="ECO:0007669"/>
    <property type="project" value="TreeGrafter"/>
</dbReference>
<dbReference type="InterPro" id="IPR029033">
    <property type="entry name" value="His_PPase_superfam"/>
</dbReference>
<dbReference type="PROSITE" id="PS00175">
    <property type="entry name" value="PG_MUTASE"/>
    <property type="match status" value="1"/>
</dbReference>
<reference evidence="1" key="1">
    <citation type="submission" date="2023-01" db="EMBL/GenBank/DDBJ databases">
        <title>Metagenome sequencing of chrysophaentin producing Chrysophaeum taylorii.</title>
        <authorList>
            <person name="Davison J."/>
            <person name="Bewley C."/>
        </authorList>
    </citation>
    <scope>NUCLEOTIDE SEQUENCE</scope>
    <source>
        <strain evidence="1">NIES-1699</strain>
    </source>
</reference>
<dbReference type="SMART" id="SM00855">
    <property type="entry name" value="PGAM"/>
    <property type="match status" value="1"/>
</dbReference>
<dbReference type="PANTHER" id="PTHR48100">
    <property type="entry name" value="BROAD-SPECIFICITY PHOSPHATASE YOR283W-RELATED"/>
    <property type="match status" value="1"/>
</dbReference>
<dbReference type="Pfam" id="PF00300">
    <property type="entry name" value="His_Phos_1"/>
    <property type="match status" value="1"/>
</dbReference>
<proteinExistence type="predicted"/>
<dbReference type="InterPro" id="IPR001345">
    <property type="entry name" value="PG/BPGM_mutase_AS"/>
</dbReference>
<accession>A0AAD7XLU2</accession>
<comment type="caution">
    <text evidence="1">The sequence shown here is derived from an EMBL/GenBank/DDBJ whole genome shotgun (WGS) entry which is preliminary data.</text>
</comment>
<dbReference type="InterPro" id="IPR013078">
    <property type="entry name" value="His_Pase_superF_clade-1"/>
</dbReference>
<sequence>MVIGKDKKWKKKGRPDPILVASATDKRSKRLILIRHGESEWNLVFNVGPKILVPFKALVALFRETLLWLRLSDGSILYDSPLNESGLAQARDLDDVFAHFKPTSPGARDVAACLGSGDSLTSVVATSNLRRAAQTVALALKTRLDKNPDDKIVVLSSLQEISTNIDTLSLTPPLKAPIIDFPEDRFDVTYNSGNKSLRGNGLKRMLAFAEWALKRDEDVIVVGGHSLWFRSFFREFLPKASNPFSARDVKIANGGVVAITLQRGTINNGDDLGAVHYCVDPASITEIHLGFEKPKNASTTKSKQA</sequence>
<evidence type="ECO:0000313" key="2">
    <source>
        <dbReference type="Proteomes" id="UP001230188"/>
    </source>
</evidence>
<name>A0AAD7XLU2_9STRA</name>
<dbReference type="PANTHER" id="PTHR48100:SF33">
    <property type="entry name" value="PEPTIDASE S54 RHOMBOID DOMAIN-CONTAINING PROTEIN"/>
    <property type="match status" value="1"/>
</dbReference>
<protein>
    <submittedName>
        <fullName evidence="1">Uncharacterized protein</fullName>
    </submittedName>
</protein>
<dbReference type="Proteomes" id="UP001230188">
    <property type="component" value="Unassembled WGS sequence"/>
</dbReference>
<evidence type="ECO:0000313" key="1">
    <source>
        <dbReference type="EMBL" id="KAJ8610178.1"/>
    </source>
</evidence>
<dbReference type="InterPro" id="IPR050275">
    <property type="entry name" value="PGM_Phosphatase"/>
</dbReference>
<dbReference type="SUPFAM" id="SSF53254">
    <property type="entry name" value="Phosphoglycerate mutase-like"/>
    <property type="match status" value="1"/>
</dbReference>
<organism evidence="1 2">
    <name type="scientific">Chrysophaeum taylorii</name>
    <dbReference type="NCBI Taxonomy" id="2483200"/>
    <lineage>
        <taxon>Eukaryota</taxon>
        <taxon>Sar</taxon>
        <taxon>Stramenopiles</taxon>
        <taxon>Ochrophyta</taxon>
        <taxon>Pelagophyceae</taxon>
        <taxon>Pelagomonadales</taxon>
        <taxon>Pelagomonadaceae</taxon>
        <taxon>Chrysophaeum</taxon>
    </lineage>
</organism>
<dbReference type="Gene3D" id="3.40.50.1240">
    <property type="entry name" value="Phosphoglycerate mutase-like"/>
    <property type="match status" value="1"/>
</dbReference>
<dbReference type="EMBL" id="JAQMWT010000115">
    <property type="protein sequence ID" value="KAJ8610178.1"/>
    <property type="molecule type" value="Genomic_DNA"/>
</dbReference>
<gene>
    <name evidence="1" type="ORF">CTAYLR_008740</name>
</gene>
<dbReference type="GO" id="GO:0005829">
    <property type="term" value="C:cytosol"/>
    <property type="evidence" value="ECO:0007669"/>
    <property type="project" value="TreeGrafter"/>
</dbReference>
<dbReference type="AlphaFoldDB" id="A0AAD7XLU2"/>
<dbReference type="CDD" id="cd07067">
    <property type="entry name" value="HP_PGM_like"/>
    <property type="match status" value="1"/>
</dbReference>